<keyword evidence="2" id="KW-1185">Reference proteome</keyword>
<evidence type="ECO:0000313" key="2">
    <source>
        <dbReference type="Proteomes" id="UP000256970"/>
    </source>
</evidence>
<dbReference type="EMBL" id="FNXT01000059">
    <property type="protein sequence ID" value="SZX60367.1"/>
    <property type="molecule type" value="Genomic_DNA"/>
</dbReference>
<gene>
    <name evidence="1" type="ORF">BQ4739_LOCUS921</name>
</gene>
<accession>A0A383V423</accession>
<proteinExistence type="predicted"/>
<sequence>MLSAARSAVRATSSLPYAFQATRSMAMSGVKGFNEHEQAVENMYFSKEDERLMSKLLSKMKKQTSVTDVSAATESAVAEEAALRNIVAKYQMSKDDFKALLDWKHAHY</sequence>
<organism evidence="1 2">
    <name type="scientific">Tetradesmus obliquus</name>
    <name type="common">Green alga</name>
    <name type="synonym">Acutodesmus obliquus</name>
    <dbReference type="NCBI Taxonomy" id="3088"/>
    <lineage>
        <taxon>Eukaryota</taxon>
        <taxon>Viridiplantae</taxon>
        <taxon>Chlorophyta</taxon>
        <taxon>core chlorophytes</taxon>
        <taxon>Chlorophyceae</taxon>
        <taxon>CS clade</taxon>
        <taxon>Sphaeropleales</taxon>
        <taxon>Scenedesmaceae</taxon>
        <taxon>Tetradesmus</taxon>
    </lineage>
</organism>
<dbReference type="STRING" id="3088.A0A383V423"/>
<reference evidence="1 2" key="1">
    <citation type="submission" date="2016-10" db="EMBL/GenBank/DDBJ databases">
        <authorList>
            <person name="Cai Z."/>
        </authorList>
    </citation>
    <scope>NUCLEOTIDE SEQUENCE [LARGE SCALE GENOMIC DNA]</scope>
</reference>
<dbReference type="Proteomes" id="UP000256970">
    <property type="component" value="Unassembled WGS sequence"/>
</dbReference>
<protein>
    <submittedName>
        <fullName evidence="1">Uncharacterized protein</fullName>
    </submittedName>
</protein>
<dbReference type="AlphaFoldDB" id="A0A383V423"/>
<evidence type="ECO:0000313" key="1">
    <source>
        <dbReference type="EMBL" id="SZX60367.1"/>
    </source>
</evidence>
<name>A0A383V423_TETOB</name>